<dbReference type="InterPro" id="IPR029001">
    <property type="entry name" value="ITPase-like_fam"/>
</dbReference>
<keyword evidence="8" id="KW-0464">Manganese</keyword>
<dbReference type="GO" id="GO:0000166">
    <property type="term" value="F:nucleotide binding"/>
    <property type="evidence" value="ECO:0007669"/>
    <property type="project" value="UniProtKB-KW"/>
</dbReference>
<evidence type="ECO:0000256" key="4">
    <source>
        <dbReference type="ARBA" id="ARBA00022741"/>
    </source>
</evidence>
<keyword evidence="14" id="KW-1185">Reference proteome</keyword>
<evidence type="ECO:0000313" key="13">
    <source>
        <dbReference type="EMBL" id="SFQ45053.1"/>
    </source>
</evidence>
<comment type="cofactor">
    <cofactor evidence="2">
        <name>Mg(2+)</name>
        <dbReference type="ChEBI" id="CHEBI:18420"/>
    </cofactor>
</comment>
<protein>
    <recommendedName>
        <fullName evidence="9">inosine/xanthosine triphosphatase</fullName>
        <ecNumber evidence="9">3.6.1.73</ecNumber>
    </recommendedName>
</protein>
<evidence type="ECO:0000259" key="12">
    <source>
        <dbReference type="Pfam" id="PF01931"/>
    </source>
</evidence>
<name>A0A1I5YLH9_9BACI</name>
<dbReference type="EMBL" id="FOXU01000003">
    <property type="protein sequence ID" value="SFQ45053.1"/>
    <property type="molecule type" value="Genomic_DNA"/>
</dbReference>
<gene>
    <name evidence="13" type="ORF">SAMN05421670_2086</name>
</gene>
<keyword evidence="4" id="KW-0547">Nucleotide-binding</keyword>
<dbReference type="Proteomes" id="UP000198734">
    <property type="component" value="Unassembled WGS sequence"/>
</dbReference>
<evidence type="ECO:0000256" key="3">
    <source>
        <dbReference type="ARBA" id="ARBA00022723"/>
    </source>
</evidence>
<dbReference type="Pfam" id="PF01931">
    <property type="entry name" value="NTPase_I-T"/>
    <property type="match status" value="1"/>
</dbReference>
<evidence type="ECO:0000256" key="11">
    <source>
        <dbReference type="ARBA" id="ARBA00048781"/>
    </source>
</evidence>
<proteinExistence type="predicted"/>
<keyword evidence="7" id="KW-0546">Nucleotide metabolism</keyword>
<dbReference type="PANTHER" id="PTHR34699">
    <property type="match status" value="1"/>
</dbReference>
<dbReference type="GO" id="GO:0103023">
    <property type="term" value="F:ITPase activity"/>
    <property type="evidence" value="ECO:0007669"/>
    <property type="project" value="UniProtKB-EC"/>
</dbReference>
<dbReference type="GO" id="GO:0009117">
    <property type="term" value="P:nucleotide metabolic process"/>
    <property type="evidence" value="ECO:0007669"/>
    <property type="project" value="UniProtKB-KW"/>
</dbReference>
<sequence length="177" mass="19209">MKILIGTHNRAKTKAVQTISSIYYPEVNYENKEVPSLVSDQPMGQEETRQGAINRAKQLIDELMEDSDTLFGIGLEGGVQEIDGQLYICNWGALATPAGDVFTATGAGVPLPAEIAEQLRGGAELGPVMDVYTNKKGIRHDEGAIGVFSNGLVNRSAMFEHIMLLLIGQFEFANKPK</sequence>
<evidence type="ECO:0000256" key="2">
    <source>
        <dbReference type="ARBA" id="ARBA00001946"/>
    </source>
</evidence>
<organism evidence="13 14">
    <name type="scientific">Psychrobacillus psychrotolerans</name>
    <dbReference type="NCBI Taxonomy" id="126156"/>
    <lineage>
        <taxon>Bacteria</taxon>
        <taxon>Bacillati</taxon>
        <taxon>Bacillota</taxon>
        <taxon>Bacilli</taxon>
        <taxon>Bacillales</taxon>
        <taxon>Bacillaceae</taxon>
        <taxon>Psychrobacillus</taxon>
    </lineage>
</organism>
<dbReference type="STRING" id="126156.SAMN05421670_2086"/>
<dbReference type="OrthoDB" id="164951at2"/>
<evidence type="ECO:0000256" key="8">
    <source>
        <dbReference type="ARBA" id="ARBA00023211"/>
    </source>
</evidence>
<evidence type="ECO:0000256" key="1">
    <source>
        <dbReference type="ARBA" id="ARBA00001936"/>
    </source>
</evidence>
<dbReference type="PANTHER" id="PTHR34699:SF2">
    <property type="entry name" value="NON-CANONICAL PURINE NTP PHOSPHATASE_PRRC1 DOMAIN-CONTAINING PROTEIN"/>
    <property type="match status" value="1"/>
</dbReference>
<comment type="catalytic activity">
    <reaction evidence="11">
        <text>XTP + H2O = XDP + phosphate + H(+)</text>
        <dbReference type="Rhea" id="RHEA:28406"/>
        <dbReference type="ChEBI" id="CHEBI:15377"/>
        <dbReference type="ChEBI" id="CHEBI:15378"/>
        <dbReference type="ChEBI" id="CHEBI:43474"/>
        <dbReference type="ChEBI" id="CHEBI:59884"/>
        <dbReference type="ChEBI" id="CHEBI:61314"/>
        <dbReference type="EC" id="3.6.1.73"/>
    </reaction>
</comment>
<dbReference type="InterPro" id="IPR050299">
    <property type="entry name" value="YjjX_NTPase"/>
</dbReference>
<dbReference type="RefSeq" id="WP_093536830.1">
    <property type="nucleotide sequence ID" value="NZ_FOXU01000003.1"/>
</dbReference>
<evidence type="ECO:0000313" key="14">
    <source>
        <dbReference type="Proteomes" id="UP000198734"/>
    </source>
</evidence>
<dbReference type="EC" id="3.6.1.73" evidence="9"/>
<feature type="domain" description="Non-canonical purine NTP phosphatase/PRRC1" evidence="12">
    <location>
        <begin position="6"/>
        <end position="166"/>
    </location>
</feature>
<dbReference type="InterPro" id="IPR026533">
    <property type="entry name" value="NTPase/PRRC1"/>
</dbReference>
<evidence type="ECO:0000256" key="7">
    <source>
        <dbReference type="ARBA" id="ARBA00023080"/>
    </source>
</evidence>
<dbReference type="SUPFAM" id="SSF52972">
    <property type="entry name" value="ITPase-like"/>
    <property type="match status" value="1"/>
</dbReference>
<evidence type="ECO:0000256" key="6">
    <source>
        <dbReference type="ARBA" id="ARBA00022842"/>
    </source>
</evidence>
<keyword evidence="5" id="KW-0378">Hydrolase</keyword>
<comment type="catalytic activity">
    <reaction evidence="10">
        <text>ITP + H2O = IDP + phosphate + H(+)</text>
        <dbReference type="Rhea" id="RHEA:28330"/>
        <dbReference type="ChEBI" id="CHEBI:15377"/>
        <dbReference type="ChEBI" id="CHEBI:15378"/>
        <dbReference type="ChEBI" id="CHEBI:43474"/>
        <dbReference type="ChEBI" id="CHEBI:58280"/>
        <dbReference type="ChEBI" id="CHEBI:61402"/>
        <dbReference type="EC" id="3.6.1.73"/>
    </reaction>
</comment>
<dbReference type="AlphaFoldDB" id="A0A1I5YLH9"/>
<keyword evidence="6" id="KW-0460">Magnesium</keyword>
<accession>A0A1I5YLH9</accession>
<reference evidence="14" key="1">
    <citation type="submission" date="2016-10" db="EMBL/GenBank/DDBJ databases">
        <authorList>
            <person name="Varghese N."/>
            <person name="Submissions S."/>
        </authorList>
    </citation>
    <scope>NUCLEOTIDE SEQUENCE [LARGE SCALE GENOMIC DNA]</scope>
    <source>
        <strain evidence="14">DSM 11706</strain>
    </source>
</reference>
<comment type="cofactor">
    <cofactor evidence="1">
        <name>Mn(2+)</name>
        <dbReference type="ChEBI" id="CHEBI:29035"/>
    </cofactor>
</comment>
<dbReference type="Gene3D" id="3.90.950.10">
    <property type="match status" value="1"/>
</dbReference>
<evidence type="ECO:0000256" key="9">
    <source>
        <dbReference type="ARBA" id="ARBA00038901"/>
    </source>
</evidence>
<dbReference type="NCBIfam" id="NF002850">
    <property type="entry name" value="PRK03114.1"/>
    <property type="match status" value="1"/>
</dbReference>
<evidence type="ECO:0000256" key="5">
    <source>
        <dbReference type="ARBA" id="ARBA00022801"/>
    </source>
</evidence>
<keyword evidence="3" id="KW-0479">Metal-binding</keyword>
<evidence type="ECO:0000256" key="10">
    <source>
        <dbReference type="ARBA" id="ARBA00048174"/>
    </source>
</evidence>
<dbReference type="GO" id="GO:0046872">
    <property type="term" value="F:metal ion binding"/>
    <property type="evidence" value="ECO:0007669"/>
    <property type="project" value="UniProtKB-KW"/>
</dbReference>